<accession>A0AAV0XM97</accession>
<protein>
    <submittedName>
        <fullName evidence="2">Uncharacterized protein</fullName>
    </submittedName>
</protein>
<keyword evidence="1" id="KW-0472">Membrane</keyword>
<dbReference type="EMBL" id="CARXXK010000005">
    <property type="protein sequence ID" value="CAI6368972.1"/>
    <property type="molecule type" value="Genomic_DNA"/>
</dbReference>
<evidence type="ECO:0000256" key="1">
    <source>
        <dbReference type="SAM" id="Phobius"/>
    </source>
</evidence>
<organism evidence="2 3">
    <name type="scientific">Macrosiphum euphorbiae</name>
    <name type="common">potato aphid</name>
    <dbReference type="NCBI Taxonomy" id="13131"/>
    <lineage>
        <taxon>Eukaryota</taxon>
        <taxon>Metazoa</taxon>
        <taxon>Ecdysozoa</taxon>
        <taxon>Arthropoda</taxon>
        <taxon>Hexapoda</taxon>
        <taxon>Insecta</taxon>
        <taxon>Pterygota</taxon>
        <taxon>Neoptera</taxon>
        <taxon>Paraneoptera</taxon>
        <taxon>Hemiptera</taxon>
        <taxon>Sternorrhyncha</taxon>
        <taxon>Aphidomorpha</taxon>
        <taxon>Aphidoidea</taxon>
        <taxon>Aphididae</taxon>
        <taxon>Macrosiphini</taxon>
        <taxon>Macrosiphum</taxon>
    </lineage>
</organism>
<keyword evidence="1" id="KW-1133">Transmembrane helix</keyword>
<evidence type="ECO:0000313" key="3">
    <source>
        <dbReference type="Proteomes" id="UP001160148"/>
    </source>
</evidence>
<reference evidence="2 3" key="1">
    <citation type="submission" date="2023-01" db="EMBL/GenBank/DDBJ databases">
        <authorList>
            <person name="Whitehead M."/>
        </authorList>
    </citation>
    <scope>NUCLEOTIDE SEQUENCE [LARGE SCALE GENOMIC DNA]</scope>
</reference>
<proteinExistence type="predicted"/>
<dbReference type="Proteomes" id="UP001160148">
    <property type="component" value="Unassembled WGS sequence"/>
</dbReference>
<feature type="transmembrane region" description="Helical" evidence="1">
    <location>
        <begin position="21"/>
        <end position="42"/>
    </location>
</feature>
<gene>
    <name evidence="2" type="ORF">MEUPH1_LOCUS23269</name>
</gene>
<keyword evidence="3" id="KW-1185">Reference proteome</keyword>
<keyword evidence="1" id="KW-0812">Transmembrane</keyword>
<sequence length="126" mass="14363">MWHSQQSPPAVILATVQKNCFTILVFFMIFFFSLVDSGAWVIPCIHIIVKRQNINNKGGKMAFVKFAAETQEEPTEIAALYVETHEDCLICHRNVEHVLYGIMIGDCSLCCDQLVLKRFISMGDYM</sequence>
<dbReference type="AlphaFoldDB" id="A0AAV0XM97"/>
<name>A0AAV0XM97_9HEMI</name>
<comment type="caution">
    <text evidence="2">The sequence shown here is derived from an EMBL/GenBank/DDBJ whole genome shotgun (WGS) entry which is preliminary data.</text>
</comment>
<evidence type="ECO:0000313" key="2">
    <source>
        <dbReference type="EMBL" id="CAI6368972.1"/>
    </source>
</evidence>